<dbReference type="AlphaFoldDB" id="A0A1H4ANP3"/>
<feature type="transmembrane region" description="Helical" evidence="7">
    <location>
        <begin position="80"/>
        <end position="101"/>
    </location>
</feature>
<organism evidence="8 9">
    <name type="scientific">Bowdeniella nasicola</name>
    <dbReference type="NCBI Taxonomy" id="208480"/>
    <lineage>
        <taxon>Bacteria</taxon>
        <taxon>Bacillati</taxon>
        <taxon>Actinomycetota</taxon>
        <taxon>Actinomycetes</taxon>
        <taxon>Actinomycetales</taxon>
        <taxon>Actinomycetaceae</taxon>
        <taxon>Bowdeniella</taxon>
    </lineage>
</organism>
<dbReference type="GO" id="GO:0033281">
    <property type="term" value="C:TAT protein transport complex"/>
    <property type="evidence" value="ECO:0007669"/>
    <property type="project" value="UniProtKB-UniRule"/>
</dbReference>
<evidence type="ECO:0000313" key="8">
    <source>
        <dbReference type="EMBL" id="SEA37579.1"/>
    </source>
</evidence>
<proteinExistence type="inferred from homology"/>
<dbReference type="InterPro" id="IPR002033">
    <property type="entry name" value="TatC"/>
</dbReference>
<feature type="transmembrane region" description="Helical" evidence="7">
    <location>
        <begin position="197"/>
        <end position="215"/>
    </location>
</feature>
<name>A0A1H4ANP3_9ACTO</name>
<evidence type="ECO:0000256" key="2">
    <source>
        <dbReference type="ARBA" id="ARBA00022692"/>
    </source>
</evidence>
<dbReference type="RefSeq" id="WP_092564298.1">
    <property type="nucleotide sequence ID" value="NZ_FNQV01000008.1"/>
</dbReference>
<evidence type="ECO:0000256" key="1">
    <source>
        <dbReference type="ARBA" id="ARBA00004141"/>
    </source>
</evidence>
<keyword evidence="2 7" id="KW-0812">Transmembrane</keyword>
<keyword evidence="9" id="KW-1185">Reference proteome</keyword>
<keyword evidence="4 7" id="KW-1133">Transmembrane helix</keyword>
<comment type="similarity">
    <text evidence="7">Belongs to the TatC family.</text>
</comment>
<comment type="function">
    <text evidence="7">Part of the twin-arginine translocation (Tat) system that transports large folded proteins containing a characteristic twin-arginine motif in their signal peptide across membranes. Together with TatB, TatC is part of a receptor directly interacting with Tat signal peptides.</text>
</comment>
<accession>A0A1H4ANP3</accession>
<comment type="subcellular location">
    <subcellularLocation>
        <location evidence="7">Cell membrane</location>
        <topology evidence="7">Multi-pass membrane protein</topology>
    </subcellularLocation>
    <subcellularLocation>
        <location evidence="1">Membrane</location>
        <topology evidence="1">Multi-pass membrane protein</topology>
    </subcellularLocation>
</comment>
<sequence length="263" mass="29334">MRQKSPDGRMPLFDHLKEARQRILKAVLGMVLAAIGGWFLYHPTIEVLSRPLKQVAAAEGRLAELNFGTVISGFDMQMRVALYLGFFLSSPWWIYQIWAFIAPGLTRKEKRYTLAFAAAAVPLMSAGALLAWWVLPQAVQIMLSFVPEDSASLMDAKLYFTFCLRLIAVLSLSFLLPLIMVGVNMVGLVTGRTYLSWWKWALVGILIFAALASPLGDPWSLMLLATPIYLLYLLACGISVLVDRRRKKKLAERDAKIDAGLGI</sequence>
<dbReference type="GO" id="GO:0065002">
    <property type="term" value="P:intracellular protein transmembrane transport"/>
    <property type="evidence" value="ECO:0007669"/>
    <property type="project" value="TreeGrafter"/>
</dbReference>
<keyword evidence="7" id="KW-1003">Cell membrane</keyword>
<keyword evidence="5 7" id="KW-0811">Translocation</keyword>
<evidence type="ECO:0000256" key="7">
    <source>
        <dbReference type="HAMAP-Rule" id="MF_00902"/>
    </source>
</evidence>
<dbReference type="HAMAP" id="MF_00902">
    <property type="entry name" value="TatC"/>
    <property type="match status" value="1"/>
</dbReference>
<evidence type="ECO:0000256" key="6">
    <source>
        <dbReference type="ARBA" id="ARBA00023136"/>
    </source>
</evidence>
<evidence type="ECO:0000256" key="4">
    <source>
        <dbReference type="ARBA" id="ARBA00022989"/>
    </source>
</evidence>
<feature type="transmembrane region" description="Helical" evidence="7">
    <location>
        <begin position="113"/>
        <end position="135"/>
    </location>
</feature>
<dbReference type="GO" id="GO:0043953">
    <property type="term" value="P:protein transport by the Tat complex"/>
    <property type="evidence" value="ECO:0007669"/>
    <property type="project" value="UniProtKB-UniRule"/>
</dbReference>
<keyword evidence="6 7" id="KW-0472">Membrane</keyword>
<gene>
    <name evidence="7" type="primary">tatC</name>
    <name evidence="8" type="ORF">SAMN02910418_01456</name>
</gene>
<dbReference type="NCBIfam" id="TIGR00945">
    <property type="entry name" value="tatC"/>
    <property type="match status" value="1"/>
</dbReference>
<comment type="subunit">
    <text evidence="7">The Tat system comprises two distinct complexes: a TatABC complex, containing multiple copies of TatA, TatB and TatC subunits, and a separate TatA complex, containing only TatA subunits. Substrates initially bind to the TatABC complex, which probably triggers association of the separate TatA complex to form the active translocon.</text>
</comment>
<feature type="transmembrane region" description="Helical" evidence="7">
    <location>
        <begin position="158"/>
        <end position="185"/>
    </location>
</feature>
<dbReference type="EMBL" id="FNQV01000008">
    <property type="protein sequence ID" value="SEA37579.1"/>
    <property type="molecule type" value="Genomic_DNA"/>
</dbReference>
<evidence type="ECO:0000256" key="5">
    <source>
        <dbReference type="ARBA" id="ARBA00023010"/>
    </source>
</evidence>
<protein>
    <recommendedName>
        <fullName evidence="7">Sec-independent protein translocase protein TatC</fullName>
    </recommendedName>
</protein>
<keyword evidence="3 7" id="KW-0653">Protein transport</keyword>
<feature type="transmembrane region" description="Helical" evidence="7">
    <location>
        <begin position="23"/>
        <end position="41"/>
    </location>
</feature>
<dbReference type="Proteomes" id="UP000199288">
    <property type="component" value="Unassembled WGS sequence"/>
</dbReference>
<evidence type="ECO:0000313" key="9">
    <source>
        <dbReference type="Proteomes" id="UP000199288"/>
    </source>
</evidence>
<evidence type="ECO:0000256" key="3">
    <source>
        <dbReference type="ARBA" id="ARBA00022927"/>
    </source>
</evidence>
<dbReference type="PRINTS" id="PR01840">
    <property type="entry name" value="TATCFAMILY"/>
</dbReference>
<dbReference type="OrthoDB" id="9777044at2"/>
<reference evidence="9" key="1">
    <citation type="submission" date="2016-10" db="EMBL/GenBank/DDBJ databases">
        <authorList>
            <person name="Varghese N."/>
            <person name="Submissions S."/>
        </authorList>
    </citation>
    <scope>NUCLEOTIDE SEQUENCE [LARGE SCALE GENOMIC DNA]</scope>
    <source>
        <strain evidence="9">KPR-1</strain>
    </source>
</reference>
<keyword evidence="7" id="KW-0813">Transport</keyword>
<dbReference type="PANTHER" id="PTHR30371:SF0">
    <property type="entry name" value="SEC-INDEPENDENT PROTEIN TRANSLOCASE PROTEIN TATC, CHLOROPLASTIC-RELATED"/>
    <property type="match status" value="1"/>
</dbReference>
<dbReference type="PANTHER" id="PTHR30371">
    <property type="entry name" value="SEC-INDEPENDENT PROTEIN TRANSLOCASE PROTEIN TATC"/>
    <property type="match status" value="1"/>
</dbReference>
<feature type="transmembrane region" description="Helical" evidence="7">
    <location>
        <begin position="221"/>
        <end position="242"/>
    </location>
</feature>
<dbReference type="Pfam" id="PF00902">
    <property type="entry name" value="TatC"/>
    <property type="match status" value="1"/>
</dbReference>
<dbReference type="GO" id="GO:0009977">
    <property type="term" value="F:proton motive force dependent protein transmembrane transporter activity"/>
    <property type="evidence" value="ECO:0007669"/>
    <property type="project" value="TreeGrafter"/>
</dbReference>